<dbReference type="SUPFAM" id="SSF54160">
    <property type="entry name" value="Chromo domain-like"/>
    <property type="match status" value="1"/>
</dbReference>
<dbReference type="Proteomes" id="UP000054564">
    <property type="component" value="Unassembled WGS sequence"/>
</dbReference>
<dbReference type="InterPro" id="IPR000953">
    <property type="entry name" value="Chromo/chromo_shadow_dom"/>
</dbReference>
<proteinExistence type="predicted"/>
<dbReference type="OrthoDB" id="2447315at2759"/>
<evidence type="ECO:0000313" key="2">
    <source>
        <dbReference type="EMBL" id="KNE90590.1"/>
    </source>
</evidence>
<gene>
    <name evidence="2" type="ORF">PSTG_15971</name>
</gene>
<dbReference type="InterPro" id="IPR016197">
    <property type="entry name" value="Chromo-like_dom_sf"/>
</dbReference>
<accession>A0A0L0UU94</accession>
<evidence type="ECO:0000259" key="1">
    <source>
        <dbReference type="PROSITE" id="PS50013"/>
    </source>
</evidence>
<protein>
    <recommendedName>
        <fullName evidence="1">Chromo domain-containing protein</fullName>
    </recommendedName>
</protein>
<keyword evidence="3" id="KW-1185">Reference proteome</keyword>
<organism evidence="2 3">
    <name type="scientific">Puccinia striiformis f. sp. tritici PST-78</name>
    <dbReference type="NCBI Taxonomy" id="1165861"/>
    <lineage>
        <taxon>Eukaryota</taxon>
        <taxon>Fungi</taxon>
        <taxon>Dikarya</taxon>
        <taxon>Basidiomycota</taxon>
        <taxon>Pucciniomycotina</taxon>
        <taxon>Pucciniomycetes</taxon>
        <taxon>Pucciniales</taxon>
        <taxon>Pucciniaceae</taxon>
        <taxon>Puccinia</taxon>
    </lineage>
</organism>
<dbReference type="PROSITE" id="PS50013">
    <property type="entry name" value="CHROMO_2"/>
    <property type="match status" value="1"/>
</dbReference>
<comment type="caution">
    <text evidence="2">The sequence shown here is derived from an EMBL/GenBank/DDBJ whole genome shotgun (WGS) entry which is preliminary data.</text>
</comment>
<dbReference type="EMBL" id="AJIL01000248">
    <property type="protein sequence ID" value="KNE90590.1"/>
    <property type="molecule type" value="Genomic_DNA"/>
</dbReference>
<evidence type="ECO:0000313" key="3">
    <source>
        <dbReference type="Proteomes" id="UP000054564"/>
    </source>
</evidence>
<dbReference type="STRING" id="1165861.A0A0L0UU94"/>
<sequence length="71" mass="8384">MEGIKENYYHGGQVVDWTRLKTVLDVRMVKKDRFEFLLSWTDATVGDNTWVAEEHIPARLHSYLKAFKKIT</sequence>
<name>A0A0L0UU94_9BASI</name>
<dbReference type="Gene3D" id="2.40.50.40">
    <property type="match status" value="1"/>
</dbReference>
<dbReference type="GO" id="GO:0006338">
    <property type="term" value="P:chromatin remodeling"/>
    <property type="evidence" value="ECO:0007669"/>
    <property type="project" value="UniProtKB-ARBA"/>
</dbReference>
<reference evidence="3" key="1">
    <citation type="submission" date="2014-03" db="EMBL/GenBank/DDBJ databases">
        <title>The Genome Sequence of Puccinia striiformis f. sp. tritici PST-78.</title>
        <authorList>
            <consortium name="The Broad Institute Genome Sequencing Platform"/>
            <person name="Cuomo C."/>
            <person name="Hulbert S."/>
            <person name="Chen X."/>
            <person name="Walker B."/>
            <person name="Young S.K."/>
            <person name="Zeng Q."/>
            <person name="Gargeya S."/>
            <person name="Fitzgerald M."/>
            <person name="Haas B."/>
            <person name="Abouelleil A."/>
            <person name="Alvarado L."/>
            <person name="Arachchi H.M."/>
            <person name="Berlin A.M."/>
            <person name="Chapman S.B."/>
            <person name="Goldberg J."/>
            <person name="Griggs A."/>
            <person name="Gujja S."/>
            <person name="Hansen M."/>
            <person name="Howarth C."/>
            <person name="Imamovic A."/>
            <person name="Larimer J."/>
            <person name="McCowan C."/>
            <person name="Montmayeur A."/>
            <person name="Murphy C."/>
            <person name="Neiman D."/>
            <person name="Pearson M."/>
            <person name="Priest M."/>
            <person name="Roberts A."/>
            <person name="Saif S."/>
            <person name="Shea T."/>
            <person name="Sisk P."/>
            <person name="Sykes S."/>
            <person name="Wortman J."/>
            <person name="Nusbaum C."/>
            <person name="Birren B."/>
        </authorList>
    </citation>
    <scope>NUCLEOTIDE SEQUENCE [LARGE SCALE GENOMIC DNA]</scope>
    <source>
        <strain evidence="3">race PST-78</strain>
    </source>
</reference>
<feature type="domain" description="Chromo" evidence="1">
    <location>
        <begin position="18"/>
        <end position="71"/>
    </location>
</feature>
<dbReference type="AlphaFoldDB" id="A0A0L0UU94"/>